<evidence type="ECO:0000256" key="1">
    <source>
        <dbReference type="SAM" id="MobiDB-lite"/>
    </source>
</evidence>
<feature type="region of interest" description="Disordered" evidence="1">
    <location>
        <begin position="1"/>
        <end position="30"/>
    </location>
</feature>
<organism evidence="2 3">
    <name type="scientific">Cirrhinus molitorella</name>
    <name type="common">mud carp</name>
    <dbReference type="NCBI Taxonomy" id="172907"/>
    <lineage>
        <taxon>Eukaryota</taxon>
        <taxon>Metazoa</taxon>
        <taxon>Chordata</taxon>
        <taxon>Craniata</taxon>
        <taxon>Vertebrata</taxon>
        <taxon>Euteleostomi</taxon>
        <taxon>Actinopterygii</taxon>
        <taxon>Neopterygii</taxon>
        <taxon>Teleostei</taxon>
        <taxon>Ostariophysi</taxon>
        <taxon>Cypriniformes</taxon>
        <taxon>Cyprinidae</taxon>
        <taxon>Labeoninae</taxon>
        <taxon>Labeonini</taxon>
        <taxon>Cirrhinus</taxon>
    </lineage>
</organism>
<dbReference type="AlphaFoldDB" id="A0AA88Q1L1"/>
<keyword evidence="3" id="KW-1185">Reference proteome</keyword>
<sequence length="154" mass="16941">MPVILTSHTSKNGLATGEPKRSTESVWPSNTEERFISCEPGLGIPQRKWEEAGGKGRKACQAFSSAAGKENALQEGGAGHREALSLWDEKAGQGRRKADFFFLLQSKDSSYRPPFRDGSLLDSSTFHPSITSRPLRNFQRVPVLESAPRLQALL</sequence>
<feature type="compositionally biased region" description="Polar residues" evidence="1">
    <location>
        <begin position="1"/>
        <end position="13"/>
    </location>
</feature>
<name>A0AA88Q1L1_9TELE</name>
<evidence type="ECO:0000313" key="2">
    <source>
        <dbReference type="EMBL" id="KAK2909230.1"/>
    </source>
</evidence>
<reference evidence="2" key="1">
    <citation type="submission" date="2023-08" db="EMBL/GenBank/DDBJ databases">
        <title>Chromosome-level Genome Assembly of mud carp (Cirrhinus molitorella).</title>
        <authorList>
            <person name="Liu H."/>
        </authorList>
    </citation>
    <scope>NUCLEOTIDE SEQUENCE</scope>
    <source>
        <strain evidence="2">Prfri</strain>
        <tissue evidence="2">Muscle</tissue>
    </source>
</reference>
<comment type="caution">
    <text evidence="2">The sequence shown here is derived from an EMBL/GenBank/DDBJ whole genome shotgun (WGS) entry which is preliminary data.</text>
</comment>
<evidence type="ECO:0000313" key="3">
    <source>
        <dbReference type="Proteomes" id="UP001187343"/>
    </source>
</evidence>
<gene>
    <name evidence="2" type="ORF">Q8A67_005067</name>
</gene>
<protein>
    <submittedName>
        <fullName evidence="2">Uncharacterized protein</fullName>
    </submittedName>
</protein>
<proteinExistence type="predicted"/>
<dbReference type="EMBL" id="JAUYZG010000004">
    <property type="protein sequence ID" value="KAK2909230.1"/>
    <property type="molecule type" value="Genomic_DNA"/>
</dbReference>
<accession>A0AA88Q1L1</accession>
<dbReference type="Proteomes" id="UP001187343">
    <property type="component" value="Unassembled WGS sequence"/>
</dbReference>